<evidence type="ECO:0000256" key="14">
    <source>
        <dbReference type="ARBA" id="ARBA00023136"/>
    </source>
</evidence>
<comment type="function">
    <text evidence="16">Involved in trafficking and recycling of synaptic vesicles.</text>
</comment>
<evidence type="ECO:0000256" key="6">
    <source>
        <dbReference type="ARBA" id="ARBA00004601"/>
    </source>
</evidence>
<dbReference type="PANTHER" id="PTHR15664">
    <property type="entry name" value="C20ORF30 PROTEIN"/>
    <property type="match status" value="1"/>
</dbReference>
<evidence type="ECO:0000256" key="13">
    <source>
        <dbReference type="ARBA" id="ARBA00023034"/>
    </source>
</evidence>
<evidence type="ECO:0000256" key="8">
    <source>
        <dbReference type="ARBA" id="ARBA00007743"/>
    </source>
</evidence>
<evidence type="ECO:0000256" key="7">
    <source>
        <dbReference type="ARBA" id="ARBA00004603"/>
    </source>
</evidence>
<protein>
    <recommendedName>
        <fullName evidence="17">Transmembrane protein 230</fullName>
    </recommendedName>
</protein>
<reference evidence="20" key="1">
    <citation type="submission" date="2025-08" db="UniProtKB">
        <authorList>
            <consortium name="RefSeq"/>
        </authorList>
    </citation>
    <scope>IDENTIFICATION</scope>
    <source>
        <tissue evidence="20">Muscle</tissue>
    </source>
</reference>
<keyword evidence="13" id="KW-0333">Golgi apparatus</keyword>
<dbReference type="Pfam" id="PF05915">
    <property type="entry name" value="TMEM_230_134"/>
    <property type="match status" value="1"/>
</dbReference>
<evidence type="ECO:0000256" key="2">
    <source>
        <dbReference type="ARBA" id="ARBA00004172"/>
    </source>
</evidence>
<evidence type="ECO:0000256" key="3">
    <source>
        <dbReference type="ARBA" id="ARBA00004234"/>
    </source>
</evidence>
<keyword evidence="14 18" id="KW-0472">Membrane</keyword>
<feature type="transmembrane region" description="Helical" evidence="18">
    <location>
        <begin position="81"/>
        <end position="104"/>
    </location>
</feature>
<gene>
    <name evidence="20" type="primary">LOC106475693</name>
</gene>
<dbReference type="PANTHER" id="PTHR15664:SF6">
    <property type="entry name" value="TRANSMEMBRANE PROTEIN 230"/>
    <property type="match status" value="1"/>
</dbReference>
<dbReference type="Proteomes" id="UP000694941">
    <property type="component" value="Unplaced"/>
</dbReference>
<name>A0ABM1BZZ5_LIMPO</name>
<sequence length="155" mass="17453">MVVPITSRFDKERTLETSPSRNVFLSCSHKLEEDFPQICDAMAKKNASGSSVVRYHKISQIDDGFVDLQFEKPCVKIPWKAITLAVFLFVIGIILIIIGSLLLTGYIDAKHTESTWILIILGSLMFIPGGYHVGIVYYAYCSYPGYSYDDIPDFD</sequence>
<dbReference type="InterPro" id="IPR044234">
    <property type="entry name" value="TMEM230"/>
</dbReference>
<evidence type="ECO:0000313" key="19">
    <source>
        <dbReference type="Proteomes" id="UP000694941"/>
    </source>
</evidence>
<keyword evidence="11 18" id="KW-1133">Transmembrane helix</keyword>
<evidence type="ECO:0000256" key="1">
    <source>
        <dbReference type="ARBA" id="ARBA00004141"/>
    </source>
</evidence>
<keyword evidence="12" id="KW-0770">Synapse</keyword>
<evidence type="ECO:0000256" key="10">
    <source>
        <dbReference type="ARBA" id="ARBA00022753"/>
    </source>
</evidence>
<keyword evidence="10" id="KW-0967">Endosome</keyword>
<comment type="similarity">
    <text evidence="8">Belongs to the TMEM134/TMEM230 family.</text>
</comment>
<evidence type="ECO:0000256" key="9">
    <source>
        <dbReference type="ARBA" id="ARBA00022692"/>
    </source>
</evidence>
<evidence type="ECO:0000256" key="5">
    <source>
        <dbReference type="ARBA" id="ARBA00004419"/>
    </source>
</evidence>
<evidence type="ECO:0000256" key="4">
    <source>
        <dbReference type="ARBA" id="ARBA00004412"/>
    </source>
</evidence>
<evidence type="ECO:0000256" key="17">
    <source>
        <dbReference type="ARBA" id="ARBA00024088"/>
    </source>
</evidence>
<evidence type="ECO:0000256" key="11">
    <source>
        <dbReference type="ARBA" id="ARBA00022989"/>
    </source>
</evidence>
<dbReference type="GeneID" id="106475693"/>
<evidence type="ECO:0000256" key="18">
    <source>
        <dbReference type="SAM" id="Phobius"/>
    </source>
</evidence>
<organism evidence="19 20">
    <name type="scientific">Limulus polyphemus</name>
    <name type="common">Atlantic horseshoe crab</name>
    <dbReference type="NCBI Taxonomy" id="6850"/>
    <lineage>
        <taxon>Eukaryota</taxon>
        <taxon>Metazoa</taxon>
        <taxon>Ecdysozoa</taxon>
        <taxon>Arthropoda</taxon>
        <taxon>Chelicerata</taxon>
        <taxon>Merostomata</taxon>
        <taxon>Xiphosura</taxon>
        <taxon>Limulidae</taxon>
        <taxon>Limulus</taxon>
    </lineage>
</organism>
<comment type="subcellular location">
    <subcellularLocation>
        <location evidence="5">Cytoplasmic vesicle</location>
        <location evidence="5">Autophagosome</location>
    </subcellularLocation>
    <subcellularLocation>
        <location evidence="3">Cytoplasmic vesicle</location>
        <location evidence="3">Secretory vesicle</location>
        <location evidence="3">Synaptic vesicle</location>
    </subcellularLocation>
    <subcellularLocation>
        <location evidence="4">Early endosome</location>
    </subcellularLocation>
    <subcellularLocation>
        <location evidence="6">Golgi apparatus</location>
        <location evidence="6">trans-Golgi network</location>
    </subcellularLocation>
    <subcellularLocation>
        <location evidence="7">Late endosome</location>
    </subcellularLocation>
    <subcellularLocation>
        <location evidence="1">Membrane</location>
        <topology evidence="1">Multi-pass membrane protein</topology>
    </subcellularLocation>
    <subcellularLocation>
        <location evidence="2">Recycling endosome</location>
    </subcellularLocation>
</comment>
<proteinExistence type="inferred from homology"/>
<keyword evidence="15" id="KW-0968">Cytoplasmic vesicle</keyword>
<keyword evidence="9 18" id="KW-0812">Transmembrane</keyword>
<evidence type="ECO:0000256" key="12">
    <source>
        <dbReference type="ARBA" id="ARBA00023018"/>
    </source>
</evidence>
<evidence type="ECO:0000256" key="15">
    <source>
        <dbReference type="ARBA" id="ARBA00023329"/>
    </source>
</evidence>
<evidence type="ECO:0000256" key="16">
    <source>
        <dbReference type="ARBA" id="ARBA00024003"/>
    </source>
</evidence>
<keyword evidence="19" id="KW-1185">Reference proteome</keyword>
<dbReference type="InterPro" id="IPR008590">
    <property type="entry name" value="TMEM_230/134"/>
</dbReference>
<accession>A0ABM1BZZ5</accession>
<feature type="transmembrane region" description="Helical" evidence="18">
    <location>
        <begin position="116"/>
        <end position="140"/>
    </location>
</feature>
<evidence type="ECO:0000313" key="20">
    <source>
        <dbReference type="RefSeq" id="XP_013791826.1"/>
    </source>
</evidence>
<dbReference type="RefSeq" id="XP_013791826.1">
    <property type="nucleotide sequence ID" value="XM_013936372.2"/>
</dbReference>